<evidence type="ECO:0000256" key="1">
    <source>
        <dbReference type="SAM" id="MobiDB-lite"/>
    </source>
</evidence>
<accession>A0AAW1XCK7</accession>
<dbReference type="AlphaFoldDB" id="A0AAW1XCK7"/>
<reference evidence="2 3" key="1">
    <citation type="journal article" date="2023" name="G3 (Bethesda)">
        <title>A chromosome-length genome assembly and annotation of blackberry (Rubus argutus, cv. 'Hillquist').</title>
        <authorList>
            <person name="Bruna T."/>
            <person name="Aryal R."/>
            <person name="Dudchenko O."/>
            <person name="Sargent D.J."/>
            <person name="Mead D."/>
            <person name="Buti M."/>
            <person name="Cavallini A."/>
            <person name="Hytonen T."/>
            <person name="Andres J."/>
            <person name="Pham M."/>
            <person name="Weisz D."/>
            <person name="Mascagni F."/>
            <person name="Usai G."/>
            <person name="Natali L."/>
            <person name="Bassil N."/>
            <person name="Fernandez G.E."/>
            <person name="Lomsadze A."/>
            <person name="Armour M."/>
            <person name="Olukolu B."/>
            <person name="Poorten T."/>
            <person name="Britton C."/>
            <person name="Davik J."/>
            <person name="Ashrafi H."/>
            <person name="Aiden E.L."/>
            <person name="Borodovsky M."/>
            <person name="Worthington M."/>
        </authorList>
    </citation>
    <scope>NUCLEOTIDE SEQUENCE [LARGE SCALE GENOMIC DNA]</scope>
    <source>
        <strain evidence="2">PI 553951</strain>
    </source>
</reference>
<comment type="caution">
    <text evidence="2">The sequence shown here is derived from an EMBL/GenBank/DDBJ whole genome shotgun (WGS) entry which is preliminary data.</text>
</comment>
<proteinExistence type="predicted"/>
<dbReference type="PANTHER" id="PTHR33193">
    <property type="entry name" value="DOMAIN PROTEIN, PUTATIVE (DUF3511)-RELATED"/>
    <property type="match status" value="1"/>
</dbReference>
<keyword evidence="3" id="KW-1185">Reference proteome</keyword>
<dbReference type="PANTHER" id="PTHR33193:SF30">
    <property type="entry name" value="DUF3511 DOMAIN-CONTAINING PROTEIN"/>
    <property type="match status" value="1"/>
</dbReference>
<organism evidence="2 3">
    <name type="scientific">Rubus argutus</name>
    <name type="common">Southern blackberry</name>
    <dbReference type="NCBI Taxonomy" id="59490"/>
    <lineage>
        <taxon>Eukaryota</taxon>
        <taxon>Viridiplantae</taxon>
        <taxon>Streptophyta</taxon>
        <taxon>Embryophyta</taxon>
        <taxon>Tracheophyta</taxon>
        <taxon>Spermatophyta</taxon>
        <taxon>Magnoliopsida</taxon>
        <taxon>eudicotyledons</taxon>
        <taxon>Gunneridae</taxon>
        <taxon>Pentapetalae</taxon>
        <taxon>rosids</taxon>
        <taxon>fabids</taxon>
        <taxon>Rosales</taxon>
        <taxon>Rosaceae</taxon>
        <taxon>Rosoideae</taxon>
        <taxon>Rosoideae incertae sedis</taxon>
        <taxon>Rubus</taxon>
    </lineage>
</organism>
<dbReference type="InterPro" id="IPR021899">
    <property type="entry name" value="DUF3511"/>
</dbReference>
<evidence type="ECO:0000313" key="2">
    <source>
        <dbReference type="EMBL" id="KAK9933911.1"/>
    </source>
</evidence>
<evidence type="ECO:0000313" key="3">
    <source>
        <dbReference type="Proteomes" id="UP001457282"/>
    </source>
</evidence>
<feature type="region of interest" description="Disordered" evidence="1">
    <location>
        <begin position="1"/>
        <end position="22"/>
    </location>
</feature>
<gene>
    <name evidence="2" type="ORF">M0R45_021081</name>
</gene>
<sequence>MMREMDDMRSVYGSSSYDDRSHDMNETYAWESKKHSRKTSSFSFKNSEMKRQRRVAKYKSYCVQAKLKSAIRKGIRWFKNKYSSLV</sequence>
<dbReference type="Pfam" id="PF12023">
    <property type="entry name" value="DUF3511"/>
    <property type="match status" value="1"/>
</dbReference>
<dbReference type="EMBL" id="JBEDUW010000004">
    <property type="protein sequence ID" value="KAK9933911.1"/>
    <property type="molecule type" value="Genomic_DNA"/>
</dbReference>
<name>A0AAW1XCK7_RUBAR</name>
<dbReference type="Proteomes" id="UP001457282">
    <property type="component" value="Unassembled WGS sequence"/>
</dbReference>
<protein>
    <submittedName>
        <fullName evidence="2">Uncharacterized protein</fullName>
    </submittedName>
</protein>